<dbReference type="RefSeq" id="WP_200658701.1">
    <property type="nucleotide sequence ID" value="NZ_CAJNBH010000009.1"/>
</dbReference>
<evidence type="ECO:0008006" key="5">
    <source>
        <dbReference type="Google" id="ProtNLM"/>
    </source>
</evidence>
<dbReference type="InterPro" id="IPR041427">
    <property type="entry name" value="AbiJ-NTD3"/>
</dbReference>
<evidence type="ECO:0000259" key="2">
    <source>
        <dbReference type="Pfam" id="PF18860"/>
    </source>
</evidence>
<gene>
    <name evidence="3" type="ORF">R69776_03356</name>
</gene>
<feature type="domain" description="Abortive infection protein-like C-terminal" evidence="1">
    <location>
        <begin position="212"/>
        <end position="293"/>
    </location>
</feature>
<evidence type="ECO:0000313" key="4">
    <source>
        <dbReference type="Proteomes" id="UP000673821"/>
    </source>
</evidence>
<organism evidence="3 4">
    <name type="scientific">Paraburkholderia nemoris</name>
    <dbReference type="NCBI Taxonomy" id="2793076"/>
    <lineage>
        <taxon>Bacteria</taxon>
        <taxon>Pseudomonadati</taxon>
        <taxon>Pseudomonadota</taxon>
        <taxon>Betaproteobacteria</taxon>
        <taxon>Burkholderiales</taxon>
        <taxon>Burkholderiaceae</taxon>
        <taxon>Paraburkholderia</taxon>
    </lineage>
</organism>
<reference evidence="3 4" key="1">
    <citation type="submission" date="2021-02" db="EMBL/GenBank/DDBJ databases">
        <authorList>
            <person name="Vanwijnsberghe S."/>
        </authorList>
    </citation>
    <scope>NUCLEOTIDE SEQUENCE [LARGE SCALE GENOMIC DNA]</scope>
    <source>
        <strain evidence="3 4">R-69776</strain>
    </source>
</reference>
<dbReference type="InterPro" id="IPR026001">
    <property type="entry name" value="Abi-like_C"/>
</dbReference>
<protein>
    <recommendedName>
        <fullName evidence="5">Abortive infection protein-like C-terminal domain-containing protein</fullName>
    </recommendedName>
</protein>
<feature type="domain" description="AbiJ-NTD3" evidence="2">
    <location>
        <begin position="2"/>
        <end position="170"/>
    </location>
</feature>
<accession>A0ABN7LNF9</accession>
<evidence type="ECO:0000259" key="1">
    <source>
        <dbReference type="Pfam" id="PF14355"/>
    </source>
</evidence>
<sequence length="301" mass="33118">MKISEVTRRDIIDSLTSEGVEWSGRLEDQEFLARLFDLNSLPSTDQRFPNAAGDIWKHRVANDDWPSDWVFYDDRFNLLHGDDEILLRFLCEMLHPVVRSDPTECERLLQMFNQQLISDGFELVERTRISGRPVYSGRQAGLANSKPGVSAAKHALAGTDPGYVSQQITRMEAALDNDPTLAIGTAKELVESCCKTILSERGVEFGNGATLPELVKLVAKELRLTPDGIPDEAKASETIKRLLSNLASITQGVSELRNHYGTGHGKAAGARGLQPRHARLAVGAASTLAVFLAETHNARSK</sequence>
<dbReference type="Pfam" id="PF14355">
    <property type="entry name" value="Abi_C"/>
    <property type="match status" value="1"/>
</dbReference>
<dbReference type="Proteomes" id="UP000673821">
    <property type="component" value="Unassembled WGS sequence"/>
</dbReference>
<name>A0ABN7LNF9_9BURK</name>
<evidence type="ECO:0000313" key="3">
    <source>
        <dbReference type="EMBL" id="CAE6760683.1"/>
    </source>
</evidence>
<keyword evidence="4" id="KW-1185">Reference proteome</keyword>
<dbReference type="Pfam" id="PF18860">
    <property type="entry name" value="AbiJ_NTD3"/>
    <property type="match status" value="1"/>
</dbReference>
<comment type="caution">
    <text evidence="3">The sequence shown here is derived from an EMBL/GenBank/DDBJ whole genome shotgun (WGS) entry which is preliminary data.</text>
</comment>
<dbReference type="EMBL" id="CAJNBH010000009">
    <property type="protein sequence ID" value="CAE6760683.1"/>
    <property type="molecule type" value="Genomic_DNA"/>
</dbReference>
<proteinExistence type="predicted"/>